<evidence type="ECO:0000256" key="1">
    <source>
        <dbReference type="SAM" id="Coils"/>
    </source>
</evidence>
<dbReference type="WBParaSite" id="sdigi.contig530.g8849.t1">
    <property type="protein sequence ID" value="sdigi.contig530.g8849.t1"/>
    <property type="gene ID" value="sdigi.contig530.g8849"/>
</dbReference>
<reference evidence="4" key="1">
    <citation type="submission" date="2022-11" db="UniProtKB">
        <authorList>
            <consortium name="WormBaseParasite"/>
        </authorList>
    </citation>
    <scope>IDENTIFICATION</scope>
</reference>
<keyword evidence="3" id="KW-1185">Reference proteome</keyword>
<feature type="coiled-coil region" evidence="1">
    <location>
        <begin position="148"/>
        <end position="203"/>
    </location>
</feature>
<organism evidence="3 4">
    <name type="scientific">Setaria digitata</name>
    <dbReference type="NCBI Taxonomy" id="48799"/>
    <lineage>
        <taxon>Eukaryota</taxon>
        <taxon>Metazoa</taxon>
        <taxon>Ecdysozoa</taxon>
        <taxon>Nematoda</taxon>
        <taxon>Chromadorea</taxon>
        <taxon>Rhabditida</taxon>
        <taxon>Spirurina</taxon>
        <taxon>Spiruromorpha</taxon>
        <taxon>Filarioidea</taxon>
        <taxon>Setariidae</taxon>
        <taxon>Setaria</taxon>
    </lineage>
</organism>
<keyword evidence="1" id="KW-0175">Coiled coil</keyword>
<dbReference type="Proteomes" id="UP000887581">
    <property type="component" value="Unplaced"/>
</dbReference>
<evidence type="ECO:0000313" key="3">
    <source>
        <dbReference type="Proteomes" id="UP000887581"/>
    </source>
</evidence>
<name>A0A915Q3N4_9BILA</name>
<proteinExistence type="predicted"/>
<evidence type="ECO:0000313" key="4">
    <source>
        <dbReference type="WBParaSite" id="sdigi.contig530.g8849.t1"/>
    </source>
</evidence>
<dbReference type="AlphaFoldDB" id="A0A915Q3N4"/>
<feature type="region of interest" description="Disordered" evidence="2">
    <location>
        <begin position="27"/>
        <end position="49"/>
    </location>
</feature>
<evidence type="ECO:0000256" key="2">
    <source>
        <dbReference type="SAM" id="MobiDB-lite"/>
    </source>
</evidence>
<sequence>MSSVTSCHVFHRLCPLCNKELPRRVRRPSYDDTGKSQGTPGGNTRGAVELDWDKSSASPIPSTYTQSQCSLADCARFEIARSTQTDRYDFAMASEVNELMELMNCIKQFETDIGSGNDEVENWRQCIIVSEQKAKKFAKVKQKFLCGLRDSEVEVSKLREKVRKAKKNFDYCDKQVTEYNAAIETAQCEQDELERENKDFDGIFLTIERNIVESIVKAKIQIYKEAQEEKKRIDGKLGLLDSVPSIDRSGAE</sequence>
<protein>
    <submittedName>
        <fullName evidence="4">Uncharacterized protein</fullName>
    </submittedName>
</protein>
<accession>A0A915Q3N4</accession>